<evidence type="ECO:0000313" key="5">
    <source>
        <dbReference type="Proteomes" id="UP000575241"/>
    </source>
</evidence>
<dbReference type="Pfam" id="PF00188">
    <property type="entry name" value="CAP"/>
    <property type="match status" value="1"/>
</dbReference>
<dbReference type="AlphaFoldDB" id="A0A7W7K2B0"/>
<proteinExistence type="predicted"/>
<sequence length="348" mass="36094">MRRLIPVLLLGSAIAGCSGGSGGGGGGTVVTPTPTPTPSPTSSPTPTPSATPTPTGSEPATGSDFLTSVAQLYSSPPNIAACQAGTLKPEVGQRVLAALNYVRGLHNLPAVTYSTADEPAVQQSALMMAANGQLSHNPPTSWNCYTAAGATAAGQSNIYLGTGGLRYSQDADLLAGWLIDTNNVVANNIGHRRWLLYPFLSTIAYGRTAGVWQTNNRADGASIKVINTTQNTAGPLPDFVAYPFQDYPARYFETGALLSFGVIANKSSNFGANQSVSYAGATISVRVRGGAALTVSNISWDNDGYGLPNSLQWSVAGLAANTTYDVTISNVTVSGAARNYSYYFRIVP</sequence>
<dbReference type="Gene3D" id="3.40.33.10">
    <property type="entry name" value="CAP"/>
    <property type="match status" value="1"/>
</dbReference>
<comment type="caution">
    <text evidence="4">The sequence shown here is derived from an EMBL/GenBank/DDBJ whole genome shotgun (WGS) entry which is preliminary data.</text>
</comment>
<dbReference type="InterPro" id="IPR014044">
    <property type="entry name" value="CAP_dom"/>
</dbReference>
<feature type="domain" description="SCP" evidence="3">
    <location>
        <begin position="96"/>
        <end position="206"/>
    </location>
</feature>
<evidence type="ECO:0000256" key="2">
    <source>
        <dbReference type="SAM" id="SignalP"/>
    </source>
</evidence>
<keyword evidence="2" id="KW-0732">Signal</keyword>
<feature type="chain" id="PRO_5031533715" evidence="2">
    <location>
        <begin position="24"/>
        <end position="348"/>
    </location>
</feature>
<organism evidence="4 5">
    <name type="scientific">Sphingomonas kyeonggiensis</name>
    <dbReference type="NCBI Taxonomy" id="1268553"/>
    <lineage>
        <taxon>Bacteria</taxon>
        <taxon>Pseudomonadati</taxon>
        <taxon>Pseudomonadota</taxon>
        <taxon>Alphaproteobacteria</taxon>
        <taxon>Sphingomonadales</taxon>
        <taxon>Sphingomonadaceae</taxon>
        <taxon>Sphingomonas</taxon>
    </lineage>
</organism>
<evidence type="ECO:0000313" key="4">
    <source>
        <dbReference type="EMBL" id="MBB4839756.1"/>
    </source>
</evidence>
<feature type="compositionally biased region" description="Low complexity" evidence="1">
    <location>
        <begin position="52"/>
        <end position="63"/>
    </location>
</feature>
<dbReference type="Proteomes" id="UP000575241">
    <property type="component" value="Unassembled WGS sequence"/>
</dbReference>
<evidence type="ECO:0000259" key="3">
    <source>
        <dbReference type="Pfam" id="PF00188"/>
    </source>
</evidence>
<name>A0A7W7K2B0_9SPHN</name>
<dbReference type="RefSeq" id="WP_184168119.1">
    <property type="nucleotide sequence ID" value="NZ_JACHLN010000002.1"/>
</dbReference>
<feature type="signal peptide" evidence="2">
    <location>
        <begin position="1"/>
        <end position="23"/>
    </location>
</feature>
<dbReference type="InterPro" id="IPR035940">
    <property type="entry name" value="CAP_sf"/>
</dbReference>
<dbReference type="SUPFAM" id="SSF55797">
    <property type="entry name" value="PR-1-like"/>
    <property type="match status" value="1"/>
</dbReference>
<keyword evidence="5" id="KW-1185">Reference proteome</keyword>
<gene>
    <name evidence="4" type="ORF">HNP52_002825</name>
</gene>
<feature type="region of interest" description="Disordered" evidence="1">
    <location>
        <begin position="21"/>
        <end position="63"/>
    </location>
</feature>
<reference evidence="4 5" key="1">
    <citation type="submission" date="2020-08" db="EMBL/GenBank/DDBJ databases">
        <title>Functional genomics of gut bacteria from endangered species of beetles.</title>
        <authorList>
            <person name="Carlos-Shanley C."/>
        </authorList>
    </citation>
    <scope>NUCLEOTIDE SEQUENCE [LARGE SCALE GENOMIC DNA]</scope>
    <source>
        <strain evidence="4 5">S00224</strain>
    </source>
</reference>
<accession>A0A7W7K2B0</accession>
<protein>
    <submittedName>
        <fullName evidence="4">Uncharacterized protein YkwD</fullName>
    </submittedName>
</protein>
<dbReference type="EMBL" id="JACHLN010000002">
    <property type="protein sequence ID" value="MBB4839756.1"/>
    <property type="molecule type" value="Genomic_DNA"/>
</dbReference>
<dbReference type="PROSITE" id="PS51257">
    <property type="entry name" value="PROKAR_LIPOPROTEIN"/>
    <property type="match status" value="1"/>
</dbReference>
<evidence type="ECO:0000256" key="1">
    <source>
        <dbReference type="SAM" id="MobiDB-lite"/>
    </source>
</evidence>
<feature type="compositionally biased region" description="Pro residues" evidence="1">
    <location>
        <begin position="33"/>
        <end position="51"/>
    </location>
</feature>